<organism evidence="1 2">
    <name type="scientific">Hoylesella buccalis</name>
    <dbReference type="NCBI Taxonomy" id="28127"/>
    <lineage>
        <taxon>Bacteria</taxon>
        <taxon>Pseudomonadati</taxon>
        <taxon>Bacteroidota</taxon>
        <taxon>Bacteroidia</taxon>
        <taxon>Bacteroidales</taxon>
        <taxon>Prevotellaceae</taxon>
        <taxon>Hoylesella</taxon>
    </lineage>
</organism>
<dbReference type="AlphaFoldDB" id="A0A2N6QQD6"/>
<gene>
    <name evidence="1" type="ORF">CJ231_08535</name>
</gene>
<reference evidence="1 2" key="1">
    <citation type="submission" date="2017-09" db="EMBL/GenBank/DDBJ databases">
        <title>Bacterial strain isolated from the female urinary microbiota.</title>
        <authorList>
            <person name="Thomas-White K."/>
            <person name="Kumar N."/>
            <person name="Forster S."/>
            <person name="Putonti C."/>
            <person name="Lawley T."/>
            <person name="Wolfe A.J."/>
        </authorList>
    </citation>
    <scope>NUCLEOTIDE SEQUENCE [LARGE SCALE GENOMIC DNA]</scope>
    <source>
        <strain evidence="1 2">UMB0536</strain>
    </source>
</reference>
<evidence type="ECO:0000313" key="2">
    <source>
        <dbReference type="Proteomes" id="UP000235564"/>
    </source>
</evidence>
<evidence type="ECO:0000313" key="1">
    <source>
        <dbReference type="EMBL" id="PMC23930.1"/>
    </source>
</evidence>
<comment type="caution">
    <text evidence="1">The sequence shown here is derived from an EMBL/GenBank/DDBJ whole genome shotgun (WGS) entry which is preliminary data.</text>
</comment>
<name>A0A2N6QQD6_9BACT</name>
<dbReference type="Proteomes" id="UP000235564">
    <property type="component" value="Unassembled WGS sequence"/>
</dbReference>
<evidence type="ECO:0008006" key="3">
    <source>
        <dbReference type="Google" id="ProtNLM"/>
    </source>
</evidence>
<accession>A0A2N6QQD6</accession>
<proteinExistence type="predicted"/>
<sequence length="117" mass="13673">MTSCGDDDSVEDISFVKGELYQTTWSGQQVYYDNQGNVKAVEHFYLEFQKEPTAYYIQTDEEDIQRKSFTYKIEGKMLYAVDGVIFGHWTILEKTKNKMTMQAFKPKKCLVVLNRIS</sequence>
<protein>
    <recommendedName>
        <fullName evidence="3">Lipocalin-like domain-containing protein</fullName>
    </recommendedName>
</protein>
<dbReference type="EMBL" id="PNGJ01000006">
    <property type="protein sequence ID" value="PMC23930.1"/>
    <property type="molecule type" value="Genomic_DNA"/>
</dbReference>